<comment type="caution">
    <text evidence="1">The sequence shown here is derived from an EMBL/GenBank/DDBJ whole genome shotgun (WGS) entry which is preliminary data.</text>
</comment>
<proteinExistence type="predicted"/>
<evidence type="ECO:0000313" key="2">
    <source>
        <dbReference type="Proteomes" id="UP000029556"/>
    </source>
</evidence>
<dbReference type="AlphaFoldDB" id="A0A095ZN70"/>
<evidence type="ECO:0000313" key="1">
    <source>
        <dbReference type="EMBL" id="KGF35796.1"/>
    </source>
</evidence>
<protein>
    <recommendedName>
        <fullName evidence="3">Tat pathway signal protein</fullName>
    </recommendedName>
</protein>
<evidence type="ECO:0008006" key="3">
    <source>
        <dbReference type="Google" id="ProtNLM"/>
    </source>
</evidence>
<sequence length="97" mass="10865">MQQTIISFAPNKVEQQPTLKQRWQECVHSVNLWLNAKSLFYSNICQYSVSRRTVLRVNMVTAAMLVGAVCVEQEPVVAVVAMAVAAWLTAALKRQSN</sequence>
<dbReference type="Proteomes" id="UP000029556">
    <property type="component" value="Unassembled WGS sequence"/>
</dbReference>
<dbReference type="EMBL" id="JRNN01000035">
    <property type="protein sequence ID" value="KGF35796.1"/>
    <property type="molecule type" value="Genomic_DNA"/>
</dbReference>
<organism evidence="1 2">
    <name type="scientific">Hoylesella buccalis DNF00853</name>
    <dbReference type="NCBI Taxonomy" id="1401074"/>
    <lineage>
        <taxon>Bacteria</taxon>
        <taxon>Pseudomonadati</taxon>
        <taxon>Bacteroidota</taxon>
        <taxon>Bacteroidia</taxon>
        <taxon>Bacteroidales</taxon>
        <taxon>Prevotellaceae</taxon>
        <taxon>Hoylesella</taxon>
    </lineage>
</organism>
<name>A0A095ZN70_9BACT</name>
<dbReference type="RefSeq" id="WP_036872150.1">
    <property type="nucleotide sequence ID" value="NZ_JRNN01000035.1"/>
</dbReference>
<gene>
    <name evidence="1" type="ORF">HMPREF2137_03645</name>
</gene>
<dbReference type="OrthoDB" id="1072764at2"/>
<reference evidence="1 2" key="1">
    <citation type="submission" date="2014-07" db="EMBL/GenBank/DDBJ databases">
        <authorList>
            <person name="McCorrison J."/>
            <person name="Sanka R."/>
            <person name="Torralba M."/>
            <person name="Gillis M."/>
            <person name="Haft D.H."/>
            <person name="Methe B."/>
            <person name="Sutton G."/>
            <person name="Nelson K.E."/>
        </authorList>
    </citation>
    <scope>NUCLEOTIDE SEQUENCE [LARGE SCALE GENOMIC DNA]</scope>
    <source>
        <strain evidence="1 2">DNF00853</strain>
    </source>
</reference>
<accession>A0A095ZN70</accession>